<dbReference type="RefSeq" id="WP_046248410.1">
    <property type="nucleotide sequence ID" value="NZ_JBIENY010000473.1"/>
</dbReference>
<accession>A0ABW7EAG3</accession>
<organism evidence="6 7">
    <name type="scientific">Streptomyces rochei</name>
    <name type="common">Streptomyces parvullus</name>
    <dbReference type="NCBI Taxonomy" id="1928"/>
    <lineage>
        <taxon>Bacteria</taxon>
        <taxon>Bacillati</taxon>
        <taxon>Actinomycetota</taxon>
        <taxon>Actinomycetes</taxon>
        <taxon>Kitasatosporales</taxon>
        <taxon>Streptomycetaceae</taxon>
        <taxon>Streptomyces</taxon>
        <taxon>Streptomyces rochei group</taxon>
    </lineage>
</organism>
<keyword evidence="6" id="KW-0378">Hydrolase</keyword>
<evidence type="ECO:0000259" key="4">
    <source>
        <dbReference type="PROSITE" id="PS51192"/>
    </source>
</evidence>
<dbReference type="SMART" id="SM00487">
    <property type="entry name" value="DEXDc"/>
    <property type="match status" value="1"/>
</dbReference>
<sequence>MRPTLAAEQVGDSLTQYLTTTFALADEGERRALEDFLRDEQDGIFRGPYLRIRTPFKPAGDAWKSALAWVPDGFEPYRHQAQAWQRLSTLRGPARPTLITTGTGSGKTESFLVPVLDHCRRARAAGQDGVKAVVLYPMNALATDQAQRLNDQLKDPRLAQVSAALYIGDEPGTDYARVETDRARIRGARPDILITNYKMLDLLLQRAEDIPLWQDEALAYVVVDEFHTYDGAQGTDVAMLMRRLGAATGKARPGRPLGDVCPVATSATLGESAPSVTGALQLPAAEGGGTILDVAAQVFGTPFGPDAVIGEDRMTVQEFAGKSDFTLPFPPPQEVIALGDPLRDPGAMDRLVDAFTRRPGEHRDRPPTPVELGAILRTHRLTAAVLEILDGRPKTRAEIMETLPRYAYHWGMAVQQRPEEAAQALSRFIALLSLAQGPDSTEERPRPLLTVEVHQWVRSVSRVLRGIGPRPEFRWDEDRPRQEGTGSVGLTDDPVAQGPGTTVALDSAVPPANVFLPAVHCRQCGRSGWAALAREHDRAELEMSPAKIRQASLSRDKRLVRPMIAATVAEAHRSVFDPVDDAGRRGSVLVLDGEQGRVRPIDPARDFERPDQHGVRAAKGLRDAAFVHVDLMNDQAAADDRCPNCATGNAIRFLGRGLAPLAAASVTQLFTGGELAPGPERRTLLFNDSVQDAAHRAGFVASRAYDFSLRALLAAQLDEETARPLNDIVADCLAEVVDRDVLAAVAPPDLHDIRGVDLLLSGRSKGSRATWQLIGERLSFAAVLEFGLRSRQGRTLELTRTAAAEVDLPDPDLAADLVRDLLHRTPAILDGTAAGEERYVGYVRGILERLRLRGAVRHRWLDPWLDEAGVRRWLVWGGRPAGMPAFPPGISAPAFLLDRAKDRTQFDTLGSGQNWYQDWTTRCLGLPRDTAAEFVRALLPRLAEADILCVRTTKDGSTLVYGLQPGHIRVRGLADDVVSDAYARCPVCAWQQTVHPDHLDHWHRQPCPRYQCPGTLLAAGSEGVTHDSDSVVRLRDYTKDYYRRLYRETGAYTVVTAEHTGALTRKERETVEAAFRRGTHYTDPNVLSCTPTLELGIDIGALSAVVLASLPKGPANYVQRVGRAGRSSGNAYLLTLVDRGPRDLYYLQEPRQMIAGEIHPPGCYLSAAEILRRQYVARLLDLAARGLLLGPDEDGAPEVLPLPRLASALFGDTGWLCDFTAAALARGAQLVEEFLLLFLDQDGRSVVDEETADTLRAFATEGLRAAVERAADTWDSRLADLRGRLTAIDEARAQLIAGDPEHARQDRELRAERAAVARRFAEIGRTGAHGTLVDLGLLPNYSLVDGGTELEATLTWSEEDEDGNTVYDSKVVSHERAARLALTDYAPGNLFYFKGYKHRVSGLDIGSADRPKWLVWRVCPSCGYVRTHRAEDDTSRCPRCRSTAIGDRGCLHRVLRPSRVTSRDRRDDARVRDESDDRERLTYTVVTAVDIPTEDIESAWRHQEATFGWDFSRRAAVRAFNLGQTRFDVPATDSFAGEDVRLNPFYVCTQCGGATAKGRPAPDQSPDALSPSLARRPDRSHHRPWCPRFRGRGRPDADVSLLLAHELHTEALRILLPAATTHVEERLSSFKALLRAGIAETYGGNPDHLEAVVASMPDQSGDGEIRRRFLVLYDTLPGGTGYLHRLADPATFRDVLVAARHRIDTCPCRDEGKPACHRCLLRHVSGTEYAHVSRTAALGMLREVLGDTVERWQVAPVTATHDIPLGRQVESELEARFLEGLVAWARRKDTQASVRHAQDPSGTIATDLRLTAPDGRTVVHWQIKPQEDLGWTRPDFVARRLDAEPLRVAVYLDGFHYHASSDHNRVAEDAARRARLRAEGWIVFQLTWTDLACWDGDRATTGRPAWEPYQNNAMRIAGQVLQGQYGGDPRELRDTIWQNPVVTLLKFLADPDPRRWRLRTQAALSGLIALPEAVRTATTVQNGAAVINACLRGEDGAGTGGQGALQVVSVADASGCPLVLAVDMTPGPADAAWTALAVLDDSSDAVTKDPVAHQRRWQAWLYWGNLLQFLGEGDGEARQLATSELPRFDAAQLSVAAAVGGRRGEQTQAVRDPAWDGVIPLLDDEEPGLLDLARRLAETGVPAGEAGYELGEAGWQAELAWPTAKVAVVLAAQADDGPDYEAADRDRAFTAAGWEARTAVQWDATDLARRIAGTDRTGADER</sequence>
<evidence type="ECO:0000256" key="3">
    <source>
        <dbReference type="SAM" id="MobiDB-lite"/>
    </source>
</evidence>
<keyword evidence="2" id="KW-0067">ATP-binding</keyword>
<evidence type="ECO:0000259" key="5">
    <source>
        <dbReference type="PROSITE" id="PS51194"/>
    </source>
</evidence>
<reference evidence="6 7" key="1">
    <citation type="submission" date="2024-10" db="EMBL/GenBank/DDBJ databases">
        <title>Draft genome assembly of a novel steroid transforming actinomycete isolated from African clawed frog Xenopus laevis.</title>
        <authorList>
            <person name="Bragin E."/>
            <person name="Kollerov V."/>
            <person name="Donova M.V."/>
        </authorList>
    </citation>
    <scope>NUCLEOTIDE SEQUENCE [LARGE SCALE GENOMIC DNA]</scope>
    <source>
        <strain evidence="6 7">MTOC-St3</strain>
    </source>
</reference>
<dbReference type="Pfam" id="PF00271">
    <property type="entry name" value="Helicase_C"/>
    <property type="match status" value="1"/>
</dbReference>
<dbReference type="SUPFAM" id="SSF52540">
    <property type="entry name" value="P-loop containing nucleoside triphosphate hydrolases"/>
    <property type="match status" value="2"/>
</dbReference>
<feature type="compositionally biased region" description="Basic residues" evidence="3">
    <location>
        <begin position="1578"/>
        <end position="1587"/>
    </location>
</feature>
<dbReference type="InterPro" id="IPR014001">
    <property type="entry name" value="Helicase_ATP-bd"/>
</dbReference>
<dbReference type="Pfam" id="PF09369">
    <property type="entry name" value="MZB"/>
    <property type="match status" value="1"/>
</dbReference>
<keyword evidence="7" id="KW-1185">Reference proteome</keyword>
<evidence type="ECO:0000256" key="2">
    <source>
        <dbReference type="ARBA" id="ARBA00022840"/>
    </source>
</evidence>
<dbReference type="Proteomes" id="UP001605990">
    <property type="component" value="Unassembled WGS sequence"/>
</dbReference>
<dbReference type="InterPro" id="IPR027417">
    <property type="entry name" value="P-loop_NTPase"/>
</dbReference>
<keyword evidence="1" id="KW-0547">Nucleotide-binding</keyword>
<protein>
    <submittedName>
        <fullName evidence="6">DEAD/DEAH box helicase</fullName>
    </submittedName>
</protein>
<dbReference type="InterPro" id="IPR001650">
    <property type="entry name" value="Helicase_C-like"/>
</dbReference>
<evidence type="ECO:0000313" key="7">
    <source>
        <dbReference type="Proteomes" id="UP001605990"/>
    </source>
</evidence>
<dbReference type="InterPro" id="IPR011545">
    <property type="entry name" value="DEAD/DEAH_box_helicase_dom"/>
</dbReference>
<dbReference type="PROSITE" id="PS51192">
    <property type="entry name" value="HELICASE_ATP_BIND_1"/>
    <property type="match status" value="1"/>
</dbReference>
<dbReference type="InterPro" id="IPR018973">
    <property type="entry name" value="MZB"/>
</dbReference>
<dbReference type="EMBL" id="JBIENY010000473">
    <property type="protein sequence ID" value="MFG6300121.1"/>
    <property type="molecule type" value="Genomic_DNA"/>
</dbReference>
<feature type="domain" description="Helicase C-terminal" evidence="5">
    <location>
        <begin position="1011"/>
        <end position="1171"/>
    </location>
</feature>
<dbReference type="PROSITE" id="PS51194">
    <property type="entry name" value="HELICASE_CTER"/>
    <property type="match status" value="1"/>
</dbReference>
<comment type="caution">
    <text evidence="6">The sequence shown here is derived from an EMBL/GenBank/DDBJ whole genome shotgun (WGS) entry which is preliminary data.</text>
</comment>
<dbReference type="Gene3D" id="3.40.50.300">
    <property type="entry name" value="P-loop containing nucleotide triphosphate hydrolases"/>
    <property type="match status" value="2"/>
</dbReference>
<name>A0ABW7EAG3_STRRO</name>
<dbReference type="GO" id="GO:0004386">
    <property type="term" value="F:helicase activity"/>
    <property type="evidence" value="ECO:0007669"/>
    <property type="project" value="UniProtKB-KW"/>
</dbReference>
<dbReference type="Pfam" id="PF00270">
    <property type="entry name" value="DEAD"/>
    <property type="match status" value="1"/>
</dbReference>
<feature type="region of interest" description="Disordered" evidence="3">
    <location>
        <begin position="1555"/>
        <end position="1587"/>
    </location>
</feature>
<keyword evidence="6" id="KW-0347">Helicase</keyword>
<proteinExistence type="predicted"/>
<feature type="domain" description="Helicase ATP-binding" evidence="4">
    <location>
        <begin position="88"/>
        <end position="287"/>
    </location>
</feature>
<dbReference type="SMART" id="SM00490">
    <property type="entry name" value="HELICc"/>
    <property type="match status" value="1"/>
</dbReference>
<dbReference type="PANTHER" id="PTHR47957">
    <property type="entry name" value="ATP-DEPENDENT HELICASE HRQ1"/>
    <property type="match status" value="1"/>
</dbReference>
<evidence type="ECO:0000256" key="1">
    <source>
        <dbReference type="ARBA" id="ARBA00022741"/>
    </source>
</evidence>
<feature type="compositionally biased region" description="Basic and acidic residues" evidence="3">
    <location>
        <begin position="471"/>
        <end position="482"/>
    </location>
</feature>
<evidence type="ECO:0000313" key="6">
    <source>
        <dbReference type="EMBL" id="MFG6300121.1"/>
    </source>
</evidence>
<feature type="region of interest" description="Disordered" evidence="3">
    <location>
        <begin position="471"/>
        <end position="500"/>
    </location>
</feature>
<gene>
    <name evidence="6" type="ORF">ACGU38_32820</name>
</gene>
<dbReference type="PANTHER" id="PTHR47957:SF3">
    <property type="entry name" value="ATP-DEPENDENT HELICASE HRQ1"/>
    <property type="match status" value="1"/>
</dbReference>